<gene>
    <name evidence="1" type="ORF">BDM02DRAFT_3070359</name>
</gene>
<protein>
    <submittedName>
        <fullName evidence="1">Uncharacterized protein</fullName>
    </submittedName>
</protein>
<comment type="caution">
    <text evidence="1">The sequence shown here is derived from an EMBL/GenBank/DDBJ whole genome shotgun (WGS) entry which is preliminary data.</text>
</comment>
<reference evidence="1" key="1">
    <citation type="submission" date="2019-10" db="EMBL/GenBank/DDBJ databases">
        <authorList>
            <consortium name="DOE Joint Genome Institute"/>
            <person name="Kuo A."/>
            <person name="Miyauchi S."/>
            <person name="Kiss E."/>
            <person name="Drula E."/>
            <person name="Kohler A."/>
            <person name="Sanchez-Garcia M."/>
            <person name="Andreopoulos B."/>
            <person name="Barry K.W."/>
            <person name="Bonito G."/>
            <person name="Buee M."/>
            <person name="Carver A."/>
            <person name="Chen C."/>
            <person name="Cichocki N."/>
            <person name="Clum A."/>
            <person name="Culley D."/>
            <person name="Crous P.W."/>
            <person name="Fauchery L."/>
            <person name="Girlanda M."/>
            <person name="Hayes R."/>
            <person name="Keri Z."/>
            <person name="Labutti K."/>
            <person name="Lipzen A."/>
            <person name="Lombard V."/>
            <person name="Magnuson J."/>
            <person name="Maillard F."/>
            <person name="Morin E."/>
            <person name="Murat C."/>
            <person name="Nolan M."/>
            <person name="Ohm R."/>
            <person name="Pangilinan J."/>
            <person name="Pereira M."/>
            <person name="Perotto S."/>
            <person name="Peter M."/>
            <person name="Riley R."/>
            <person name="Sitrit Y."/>
            <person name="Stielow B."/>
            <person name="Szollosi G."/>
            <person name="Zifcakova L."/>
            <person name="Stursova M."/>
            <person name="Spatafora J.W."/>
            <person name="Tedersoo L."/>
            <person name="Vaario L.-M."/>
            <person name="Yamada A."/>
            <person name="Yan M."/>
            <person name="Wang P."/>
            <person name="Xu J."/>
            <person name="Bruns T."/>
            <person name="Baldrian P."/>
            <person name="Vilgalys R."/>
            <person name="Henrissat B."/>
            <person name="Grigoriev I.V."/>
            <person name="Hibbett D."/>
            <person name="Nagy L.G."/>
            <person name="Martin F.M."/>
        </authorList>
    </citation>
    <scope>NUCLEOTIDE SEQUENCE</scope>
    <source>
        <strain evidence="1">P2</strain>
    </source>
</reference>
<name>A0ACB6ZUE7_THEGA</name>
<feature type="non-terminal residue" evidence="1">
    <location>
        <position position="54"/>
    </location>
</feature>
<organism evidence="1 2">
    <name type="scientific">Thelephora ganbajun</name>
    <name type="common">Ganba fungus</name>
    <dbReference type="NCBI Taxonomy" id="370292"/>
    <lineage>
        <taxon>Eukaryota</taxon>
        <taxon>Fungi</taxon>
        <taxon>Dikarya</taxon>
        <taxon>Basidiomycota</taxon>
        <taxon>Agaricomycotina</taxon>
        <taxon>Agaricomycetes</taxon>
        <taxon>Thelephorales</taxon>
        <taxon>Thelephoraceae</taxon>
        <taxon>Thelephora</taxon>
    </lineage>
</organism>
<dbReference type="EMBL" id="MU117965">
    <property type="protein sequence ID" value="KAF9653174.1"/>
    <property type="molecule type" value="Genomic_DNA"/>
</dbReference>
<keyword evidence="2" id="KW-1185">Reference proteome</keyword>
<dbReference type="Proteomes" id="UP000886501">
    <property type="component" value="Unassembled WGS sequence"/>
</dbReference>
<evidence type="ECO:0000313" key="1">
    <source>
        <dbReference type="EMBL" id="KAF9653174.1"/>
    </source>
</evidence>
<reference evidence="1" key="2">
    <citation type="journal article" date="2020" name="Nat. Commun.">
        <title>Large-scale genome sequencing of mycorrhizal fungi provides insights into the early evolution of symbiotic traits.</title>
        <authorList>
            <person name="Miyauchi S."/>
            <person name="Kiss E."/>
            <person name="Kuo A."/>
            <person name="Drula E."/>
            <person name="Kohler A."/>
            <person name="Sanchez-Garcia M."/>
            <person name="Morin E."/>
            <person name="Andreopoulos B."/>
            <person name="Barry K.W."/>
            <person name="Bonito G."/>
            <person name="Buee M."/>
            <person name="Carver A."/>
            <person name="Chen C."/>
            <person name="Cichocki N."/>
            <person name="Clum A."/>
            <person name="Culley D."/>
            <person name="Crous P.W."/>
            <person name="Fauchery L."/>
            <person name="Girlanda M."/>
            <person name="Hayes R.D."/>
            <person name="Keri Z."/>
            <person name="LaButti K."/>
            <person name="Lipzen A."/>
            <person name="Lombard V."/>
            <person name="Magnuson J."/>
            <person name="Maillard F."/>
            <person name="Murat C."/>
            <person name="Nolan M."/>
            <person name="Ohm R.A."/>
            <person name="Pangilinan J."/>
            <person name="Pereira M.F."/>
            <person name="Perotto S."/>
            <person name="Peter M."/>
            <person name="Pfister S."/>
            <person name="Riley R."/>
            <person name="Sitrit Y."/>
            <person name="Stielow J.B."/>
            <person name="Szollosi G."/>
            <person name="Zifcakova L."/>
            <person name="Stursova M."/>
            <person name="Spatafora J.W."/>
            <person name="Tedersoo L."/>
            <person name="Vaario L.M."/>
            <person name="Yamada A."/>
            <person name="Yan M."/>
            <person name="Wang P."/>
            <person name="Xu J."/>
            <person name="Bruns T."/>
            <person name="Baldrian P."/>
            <person name="Vilgalys R."/>
            <person name="Dunand C."/>
            <person name="Henrissat B."/>
            <person name="Grigoriev I.V."/>
            <person name="Hibbett D."/>
            <person name="Nagy L.G."/>
            <person name="Martin F.M."/>
        </authorList>
    </citation>
    <scope>NUCLEOTIDE SEQUENCE</scope>
    <source>
        <strain evidence="1">P2</strain>
    </source>
</reference>
<feature type="non-terminal residue" evidence="1">
    <location>
        <position position="1"/>
    </location>
</feature>
<evidence type="ECO:0000313" key="2">
    <source>
        <dbReference type="Proteomes" id="UP000886501"/>
    </source>
</evidence>
<sequence length="54" mass="5439">LTTGDATLDHALGGGILTGMVWEFVGESASGKTQLAMQLSLLVQLPPELGGLSG</sequence>
<accession>A0ACB6ZUE7</accession>
<proteinExistence type="predicted"/>